<dbReference type="AlphaFoldDB" id="Q5VN90"/>
<protein>
    <submittedName>
        <fullName evidence="2">Uncharacterized protein</fullName>
    </submittedName>
</protein>
<evidence type="ECO:0000256" key="1">
    <source>
        <dbReference type="SAM" id="MobiDB-lite"/>
    </source>
</evidence>
<organism evidence="2">
    <name type="scientific">Oryza sativa subsp. japonica</name>
    <name type="common">Rice</name>
    <dbReference type="NCBI Taxonomy" id="39947"/>
    <lineage>
        <taxon>Eukaryota</taxon>
        <taxon>Viridiplantae</taxon>
        <taxon>Streptophyta</taxon>
        <taxon>Embryophyta</taxon>
        <taxon>Tracheophyta</taxon>
        <taxon>Spermatophyta</taxon>
        <taxon>Magnoliopsida</taxon>
        <taxon>Liliopsida</taxon>
        <taxon>Poales</taxon>
        <taxon>Poaceae</taxon>
        <taxon>BOP clade</taxon>
        <taxon>Oryzoideae</taxon>
        <taxon>Oryzeae</taxon>
        <taxon>Oryzinae</taxon>
        <taxon>Oryza</taxon>
        <taxon>Oryza sativa</taxon>
    </lineage>
</organism>
<evidence type="ECO:0000313" key="2">
    <source>
        <dbReference type="EMBL" id="BAD69085.1"/>
    </source>
</evidence>
<accession>Q5VN90</accession>
<dbReference type="EMBL" id="AP004821">
    <property type="protein sequence ID" value="BAD69085.1"/>
    <property type="molecule type" value="Genomic_DNA"/>
</dbReference>
<reference evidence="2" key="1">
    <citation type="journal article" date="2002" name="Nature">
        <title>The genome sequence and structure of rice chromosome 1.</title>
        <authorList>
            <person name="Sasaki T."/>
            <person name="Matsumoto T."/>
            <person name="Yamamoto K."/>
            <person name="Sakata K."/>
            <person name="Baba T."/>
            <person name="Katayose Y."/>
            <person name="Wu J."/>
            <person name="Niimura Y."/>
            <person name="Cheng Z."/>
            <person name="Nagamura Y."/>
            <person name="Antonio B.A."/>
            <person name="Kanamori H."/>
            <person name="Hosokawa S."/>
            <person name="Masukawa M."/>
            <person name="Arikawa K."/>
            <person name="Chiden Y."/>
            <person name="Hayashi M."/>
            <person name="Okamoto M."/>
            <person name="Ando T."/>
            <person name="Aoki H."/>
            <person name="Arita K."/>
            <person name="Hamada M."/>
            <person name="Harada C."/>
            <person name="Hijishita S."/>
            <person name="Honda M."/>
            <person name="Ichikawa Y."/>
            <person name="Idonuma A."/>
            <person name="Iijima M."/>
            <person name="Ikeda M."/>
            <person name="Ikeno M."/>
            <person name="Itoh S."/>
            <person name="Itoh T."/>
            <person name="Itoh Y."/>
            <person name="Itoh Y."/>
            <person name="Iwabuchi A."/>
            <person name="Kamiya K."/>
            <person name="Karasawa W."/>
            <person name="Katagiri S."/>
            <person name="Kikuta A."/>
            <person name="Kobayashi N."/>
            <person name="Kono I."/>
            <person name="Machita K."/>
            <person name="Maehara T."/>
            <person name="Mizuno H."/>
            <person name="Mizubayashi T."/>
            <person name="Mukai Y."/>
            <person name="Nagasaki H."/>
            <person name="Nakashima M."/>
            <person name="Nakama Y."/>
            <person name="Nakamichi Y."/>
            <person name="Nakamura M."/>
            <person name="Namiki N."/>
            <person name="Negishi M."/>
            <person name="Ohta I."/>
            <person name="Ono N."/>
            <person name="Saji S."/>
            <person name="Sakai K."/>
            <person name="Shibata M."/>
            <person name="Shimokawa T."/>
            <person name="Shomura A."/>
            <person name="Song J."/>
            <person name="Takazaki Y."/>
            <person name="Terasawa K."/>
            <person name="Tsuji K."/>
            <person name="Waki K."/>
            <person name="Yamagata H."/>
            <person name="Yamane H."/>
            <person name="Yoshiki S."/>
            <person name="Yoshihara R."/>
            <person name="Yukawa K."/>
            <person name="Zhong H."/>
            <person name="Iwama H."/>
            <person name="Endo T."/>
            <person name="Ito H."/>
            <person name="Hahn J.H."/>
            <person name="Kim H.I."/>
            <person name="Eun M.Y."/>
            <person name="Yano M."/>
            <person name="Jiang J."/>
            <person name="Gojobori T."/>
        </authorList>
    </citation>
    <scope>NUCLEOTIDE SEQUENCE [LARGE SCALE GENOMIC DNA]</scope>
</reference>
<proteinExistence type="predicted"/>
<name>Q5VN90_ORYSJ</name>
<gene>
    <name evidence="2" type="primary">P0676G08.39</name>
</gene>
<sequence length="104" mass="11492">MGSIEQRRTPAHTALNAARDGWGTVHCRREAASPAPPDLPATWWPGWGLGVAHAEDPRVAMWHPEVPWPRQRYLTASPEGAGESQAAQPRGQMGRWLPSTETDY</sequence>
<dbReference type="Proteomes" id="UP000817658">
    <property type="component" value="Chromosome 1"/>
</dbReference>
<feature type="region of interest" description="Disordered" evidence="1">
    <location>
        <begin position="76"/>
        <end position="104"/>
    </location>
</feature>